<dbReference type="EMBL" id="VDDC01000010">
    <property type="protein sequence ID" value="TNH40224.1"/>
    <property type="molecule type" value="Genomic_DNA"/>
</dbReference>
<evidence type="ECO:0000313" key="2">
    <source>
        <dbReference type="Proteomes" id="UP000304880"/>
    </source>
</evidence>
<name>A0A5C4R986_9RHOB</name>
<evidence type="ECO:0000313" key="1">
    <source>
        <dbReference type="EMBL" id="TNH40224.1"/>
    </source>
</evidence>
<reference evidence="1 2" key="1">
    <citation type="submission" date="2019-06" db="EMBL/GenBank/DDBJ databases">
        <authorList>
            <person name="Li J."/>
        </authorList>
    </citation>
    <scope>NUCLEOTIDE SEQUENCE [LARGE SCALE GENOMIC DNA]</scope>
    <source>
        <strain evidence="1 2">CGMCC 1.8012</strain>
    </source>
</reference>
<proteinExistence type="predicted"/>
<accession>A0A5C4R986</accession>
<gene>
    <name evidence="1" type="ORF">FHD67_06535</name>
</gene>
<keyword evidence="2" id="KW-1185">Reference proteome</keyword>
<comment type="caution">
    <text evidence="1">The sequence shown here is derived from an EMBL/GenBank/DDBJ whole genome shotgun (WGS) entry which is preliminary data.</text>
</comment>
<dbReference type="AlphaFoldDB" id="A0A5C4R986"/>
<protein>
    <submittedName>
        <fullName evidence="1">Uncharacterized protein</fullName>
    </submittedName>
</protein>
<organism evidence="1 2">
    <name type="scientific">Paracoccus haeundaensis</name>
    <dbReference type="NCBI Taxonomy" id="225362"/>
    <lineage>
        <taxon>Bacteria</taxon>
        <taxon>Pseudomonadati</taxon>
        <taxon>Pseudomonadota</taxon>
        <taxon>Alphaproteobacteria</taxon>
        <taxon>Rhodobacterales</taxon>
        <taxon>Paracoccaceae</taxon>
        <taxon>Paracoccus</taxon>
    </lineage>
</organism>
<sequence length="138" mass="13158">MAVQDAKRVGTALFLIGDAAVADLADGAAVDAVADAQRQHATVGQADQCPACPARADRADDLGAAQLDAVLDSGAGGGIADGVLRDGGHDLGLAVDLGRAVLLVARCGGLRLGLGLGAGTGFGLGAGLGFGPGVGCGL</sequence>
<dbReference type="Proteomes" id="UP000304880">
    <property type="component" value="Unassembled WGS sequence"/>
</dbReference>